<keyword evidence="4" id="KW-0732">Signal</keyword>
<dbReference type="SUPFAM" id="SSF50370">
    <property type="entry name" value="Ricin B-like lectins"/>
    <property type="match status" value="2"/>
</dbReference>
<dbReference type="GO" id="GO:0000272">
    <property type="term" value="P:polysaccharide catabolic process"/>
    <property type="evidence" value="ECO:0007669"/>
    <property type="project" value="InterPro"/>
</dbReference>
<evidence type="ECO:0000313" key="7">
    <source>
        <dbReference type="Proteomes" id="UP000316621"/>
    </source>
</evidence>
<dbReference type="GO" id="GO:0004553">
    <property type="term" value="F:hydrolase activity, hydrolyzing O-glycosyl compounds"/>
    <property type="evidence" value="ECO:0007669"/>
    <property type="project" value="InterPro"/>
</dbReference>
<evidence type="ECO:0000256" key="3">
    <source>
        <dbReference type="ARBA" id="ARBA00023295"/>
    </source>
</evidence>
<dbReference type="PANTHER" id="PTHR31263:SF44">
    <property type="entry name" value="OS04G0481200 PROTEIN"/>
    <property type="match status" value="1"/>
</dbReference>
<evidence type="ECO:0000313" key="6">
    <source>
        <dbReference type="EMBL" id="RZC52638.1"/>
    </source>
</evidence>
<feature type="chain" id="PRO_5021226043" description="Glycoside hydrolase family 5 domain-containing protein" evidence="4">
    <location>
        <begin position="25"/>
        <end position="1020"/>
    </location>
</feature>
<feature type="signal peptide" evidence="4">
    <location>
        <begin position="1"/>
        <end position="24"/>
    </location>
</feature>
<keyword evidence="3" id="KW-0326">Glycosidase</keyword>
<sequence length="1020" mass="113297">MAEICVFLCFFFLLVLIAMQISSPSPSRCYTSQPTPVALPTTLNTNSRWIVDENGRRVKLACTSWVSHLEPMVAEGLSKQPLDSISKKIRNMGFNCVRLTWPLFLVTNDSLASVTVRKSFQSLGLLESISGIQANNPSLLDLPLIEAFQAVVSNLGENGVMVILDNHISKPGWCCSNSDGNGFFGDKYFDPQMWIKGLTKMASIFNGSTSVVGMSLRNELRGRKQNVKDWYKYMQQGAEAVHAANPNILVILSGLNFDAELSFLAKQPVNLTFKGKLVYEVHWYAFTNSHMWKNNNPNYACGSVANSLMRRTGFLLEQGVAPLFLSEYGIDQRGTNVNDNRYFNCMMGVAAELDLDWAQWPLVGSYYLRQGVVGREEFYGVLDYNWCGARNSSFIERISSIQAPFQGPGISERTQYKIIFHPSTGLCVLRKSLFAPLELGSCSATEGWDYTPQKHISLKGFCLQADGVGKPAKLGIICTDTNSQWETISESKMHLQSKLTDKNNTAVCLDVDSNNIIVTNSCKCLSRDKTCDPSSQWFKLVNSTRSTSSSSIDLLSLPKNEQNQEIGLDDLKGNDDQERSTHRSFLFFLASFYFPSILSLCYNGQLTMAALPATLNTNSRWIVDENERRVKLACTNWVSHLQPVVAEGLSKQPLDSISKKIRSMGFNCVRLTWPLFLATNDTLASITVRKSFQSLGLLESISGIQANNPSLLDLPLIEALKAVVSNLGENDVMVILDNHLSKPGAEAVHAANPNILVILSGLNFDADLSFLAKQPVNLTFTGKLVCEVHLYAFTNSHDWENGNVNQVCGNVMNNWMRRAGFLLEQGVAPLFLSEFGMDQRGTDVNDNRYFNCMMGVAAELDLDWALTQYKIIYHPSTGLCVHRKSLFAPLELGSCSSSEGWDYTPQKHISLKGTYFCLQADGVGKPAKLGTICTDTNSQWETISESKMHLQSKLTDKNNTAVCLDVDSTNNTIVTNSCKCLSRDKTCDPSSQWFKLVNSTRSTSSSAVNEQKHEVERSTQ</sequence>
<keyword evidence="7" id="KW-1185">Reference proteome</keyword>
<dbReference type="InterPro" id="IPR017853">
    <property type="entry name" value="GH"/>
</dbReference>
<accession>A0A4Y7IYR3</accession>
<dbReference type="STRING" id="3469.A0A4Y7IYR3"/>
<dbReference type="InterPro" id="IPR035992">
    <property type="entry name" value="Ricin_B-like_lectins"/>
</dbReference>
<reference evidence="6 7" key="1">
    <citation type="journal article" date="2018" name="Science">
        <title>The opium poppy genome and morphinan production.</title>
        <authorList>
            <person name="Guo L."/>
            <person name="Winzer T."/>
            <person name="Yang X."/>
            <person name="Li Y."/>
            <person name="Ning Z."/>
            <person name="He Z."/>
            <person name="Teodor R."/>
            <person name="Lu Y."/>
            <person name="Bowser T.A."/>
            <person name="Graham I.A."/>
            <person name="Ye K."/>
        </authorList>
    </citation>
    <scope>NUCLEOTIDE SEQUENCE [LARGE SCALE GENOMIC DNA]</scope>
    <source>
        <strain evidence="7">cv. HN1</strain>
        <tissue evidence="6">Leaves</tissue>
    </source>
</reference>
<name>A0A4Y7IYR3_PAPSO</name>
<dbReference type="OMA" id="PLACANW"/>
<evidence type="ECO:0000259" key="5">
    <source>
        <dbReference type="Pfam" id="PF00150"/>
    </source>
</evidence>
<dbReference type="EMBL" id="CM010716">
    <property type="protein sequence ID" value="RZC52638.1"/>
    <property type="molecule type" value="Genomic_DNA"/>
</dbReference>
<evidence type="ECO:0000256" key="4">
    <source>
        <dbReference type="SAM" id="SignalP"/>
    </source>
</evidence>
<evidence type="ECO:0000256" key="2">
    <source>
        <dbReference type="ARBA" id="ARBA00022801"/>
    </source>
</evidence>
<dbReference type="AlphaFoldDB" id="A0A4Y7IYR3"/>
<dbReference type="PANTHER" id="PTHR31263">
    <property type="entry name" value="CELLULASE FAMILY PROTEIN (AFU_ORTHOLOGUE AFUA_5G14560)"/>
    <property type="match status" value="1"/>
</dbReference>
<feature type="domain" description="Glycoside hydrolase family 5" evidence="5">
    <location>
        <begin position="740"/>
        <end position="859"/>
    </location>
</feature>
<dbReference type="Proteomes" id="UP000316621">
    <property type="component" value="Chromosome 2"/>
</dbReference>
<dbReference type="Gramene" id="RZC52638">
    <property type="protein sequence ID" value="RZC52638"/>
    <property type="gene ID" value="C5167_021065"/>
</dbReference>
<dbReference type="Gene3D" id="3.20.20.80">
    <property type="entry name" value="Glycosidases"/>
    <property type="match status" value="3"/>
</dbReference>
<dbReference type="InterPro" id="IPR001547">
    <property type="entry name" value="Glyco_hydro_5"/>
</dbReference>
<evidence type="ECO:0000256" key="1">
    <source>
        <dbReference type="ARBA" id="ARBA00005641"/>
    </source>
</evidence>
<keyword evidence="2" id="KW-0378">Hydrolase</keyword>
<feature type="domain" description="Glycoside hydrolase family 5" evidence="5">
    <location>
        <begin position="80"/>
        <end position="360"/>
    </location>
</feature>
<dbReference type="SUPFAM" id="SSF51445">
    <property type="entry name" value="(Trans)glycosidases"/>
    <property type="match status" value="2"/>
</dbReference>
<protein>
    <recommendedName>
        <fullName evidence="5">Glycoside hydrolase family 5 domain-containing protein</fullName>
    </recommendedName>
</protein>
<gene>
    <name evidence="6" type="ORF">C5167_021065</name>
</gene>
<proteinExistence type="inferred from homology"/>
<comment type="similarity">
    <text evidence="1">Belongs to the glycosyl hydrolase 5 (cellulase A) family.</text>
</comment>
<organism evidence="6 7">
    <name type="scientific">Papaver somniferum</name>
    <name type="common">Opium poppy</name>
    <dbReference type="NCBI Taxonomy" id="3469"/>
    <lineage>
        <taxon>Eukaryota</taxon>
        <taxon>Viridiplantae</taxon>
        <taxon>Streptophyta</taxon>
        <taxon>Embryophyta</taxon>
        <taxon>Tracheophyta</taxon>
        <taxon>Spermatophyta</taxon>
        <taxon>Magnoliopsida</taxon>
        <taxon>Ranunculales</taxon>
        <taxon>Papaveraceae</taxon>
        <taxon>Papaveroideae</taxon>
        <taxon>Papaver</taxon>
    </lineage>
</organism>
<dbReference type="Pfam" id="PF00150">
    <property type="entry name" value="Cellulase"/>
    <property type="match status" value="2"/>
</dbReference>